<evidence type="ECO:0000313" key="6">
    <source>
        <dbReference type="EMBL" id="MEV0971774.1"/>
    </source>
</evidence>
<dbReference type="RefSeq" id="WP_063818684.1">
    <property type="nucleotide sequence ID" value="NZ_JBFALK010000014.1"/>
</dbReference>
<evidence type="ECO:0000256" key="2">
    <source>
        <dbReference type="ARBA" id="ARBA00009370"/>
    </source>
</evidence>
<comment type="subcellular location">
    <subcellularLocation>
        <location evidence="1">Cell membrane</location>
        <topology evidence="1">Single-pass type II membrane protein</topology>
    </subcellularLocation>
</comment>
<dbReference type="InterPro" id="IPR036286">
    <property type="entry name" value="LexA/Signal_pep-like_sf"/>
</dbReference>
<evidence type="ECO:0000313" key="7">
    <source>
        <dbReference type="Proteomes" id="UP001551675"/>
    </source>
</evidence>
<comment type="caution">
    <text evidence="6">The sequence shown here is derived from an EMBL/GenBank/DDBJ whole genome shotgun (WGS) entry which is preliminary data.</text>
</comment>
<dbReference type="Proteomes" id="UP001551675">
    <property type="component" value="Unassembled WGS sequence"/>
</dbReference>
<reference evidence="6 7" key="1">
    <citation type="submission" date="2024-06" db="EMBL/GenBank/DDBJ databases">
        <title>The Natural Products Discovery Center: Release of the First 8490 Sequenced Strains for Exploring Actinobacteria Biosynthetic Diversity.</title>
        <authorList>
            <person name="Kalkreuter E."/>
            <person name="Kautsar S.A."/>
            <person name="Yang D."/>
            <person name="Bader C.D."/>
            <person name="Teijaro C.N."/>
            <person name="Fluegel L."/>
            <person name="Davis C.M."/>
            <person name="Simpson J.R."/>
            <person name="Lauterbach L."/>
            <person name="Steele A.D."/>
            <person name="Gui C."/>
            <person name="Meng S."/>
            <person name="Li G."/>
            <person name="Viehrig K."/>
            <person name="Ye F."/>
            <person name="Su P."/>
            <person name="Kiefer A.F."/>
            <person name="Nichols A."/>
            <person name="Cepeda A.J."/>
            <person name="Yan W."/>
            <person name="Fan B."/>
            <person name="Jiang Y."/>
            <person name="Adhikari A."/>
            <person name="Zheng C.-J."/>
            <person name="Schuster L."/>
            <person name="Cowan T.M."/>
            <person name="Smanski M.J."/>
            <person name="Chevrette M.G."/>
            <person name="De Carvalho L.P.S."/>
            <person name="Shen B."/>
        </authorList>
    </citation>
    <scope>NUCLEOTIDE SEQUENCE [LARGE SCALE GENOMIC DNA]</scope>
    <source>
        <strain evidence="6 7">NPDC050100</strain>
    </source>
</reference>
<dbReference type="PROSITE" id="PS00501">
    <property type="entry name" value="SPASE_I_1"/>
    <property type="match status" value="1"/>
</dbReference>
<dbReference type="PANTHER" id="PTHR43390:SF1">
    <property type="entry name" value="CHLOROPLAST PROCESSING PEPTIDASE"/>
    <property type="match status" value="1"/>
</dbReference>
<comment type="similarity">
    <text evidence="2">Belongs to the peptidase S26 family.</text>
</comment>
<dbReference type="CDD" id="cd06462">
    <property type="entry name" value="Peptidase_S24_S26"/>
    <property type="match status" value="1"/>
</dbReference>
<keyword evidence="3" id="KW-0645">Protease</keyword>
<dbReference type="Gene3D" id="2.10.109.10">
    <property type="entry name" value="Umud Fragment, subunit A"/>
    <property type="match status" value="1"/>
</dbReference>
<protein>
    <submittedName>
        <fullName evidence="6">S26 family signal peptidase</fullName>
    </submittedName>
</protein>
<dbReference type="InterPro" id="IPR000223">
    <property type="entry name" value="Pept_S26A_signal_pept_1"/>
</dbReference>
<organism evidence="6 7">
    <name type="scientific">Microtetraspora glauca</name>
    <dbReference type="NCBI Taxonomy" id="1996"/>
    <lineage>
        <taxon>Bacteria</taxon>
        <taxon>Bacillati</taxon>
        <taxon>Actinomycetota</taxon>
        <taxon>Actinomycetes</taxon>
        <taxon>Streptosporangiales</taxon>
        <taxon>Streptosporangiaceae</taxon>
        <taxon>Microtetraspora</taxon>
    </lineage>
</organism>
<proteinExistence type="inferred from homology"/>
<gene>
    <name evidence="6" type="ORF">AB0I59_24480</name>
</gene>
<keyword evidence="7" id="KW-1185">Reference proteome</keyword>
<dbReference type="EMBL" id="JBFALK010000014">
    <property type="protein sequence ID" value="MEV0971774.1"/>
    <property type="molecule type" value="Genomic_DNA"/>
</dbReference>
<evidence type="ECO:0000259" key="5">
    <source>
        <dbReference type="Pfam" id="PF10502"/>
    </source>
</evidence>
<dbReference type="PANTHER" id="PTHR43390">
    <property type="entry name" value="SIGNAL PEPTIDASE I"/>
    <property type="match status" value="1"/>
</dbReference>
<keyword evidence="4" id="KW-0378">Hydrolase</keyword>
<evidence type="ECO:0000256" key="1">
    <source>
        <dbReference type="ARBA" id="ARBA00004401"/>
    </source>
</evidence>
<feature type="domain" description="Peptidase S26" evidence="5">
    <location>
        <begin position="103"/>
        <end position="136"/>
    </location>
</feature>
<evidence type="ECO:0000256" key="4">
    <source>
        <dbReference type="ARBA" id="ARBA00022801"/>
    </source>
</evidence>
<dbReference type="Pfam" id="PF10502">
    <property type="entry name" value="Peptidase_S26"/>
    <property type="match status" value="2"/>
</dbReference>
<dbReference type="InterPro" id="IPR019756">
    <property type="entry name" value="Pept_S26A_signal_pept_1_Ser-AS"/>
</dbReference>
<accession>A0ABV3GJL5</accession>
<dbReference type="InterPro" id="IPR019533">
    <property type="entry name" value="Peptidase_S26"/>
</dbReference>
<name>A0ABV3GJL5_MICGL</name>
<dbReference type="PRINTS" id="PR00727">
    <property type="entry name" value="LEADERPTASE"/>
</dbReference>
<sequence length="144" mass="15315">MPVIAVFATLLVVVVLLARRRLAVVTVRGESMVPALRPGDRLLVLRGKAVRRGQIVVLEPIGPGMRWREGPLPKVAAAEWVVKRVAALPGEPVPPECPGLPSTVPPGKLVVLGDGEVSADSRLWGFVPTDRVLGVVLRTLVSTS</sequence>
<feature type="domain" description="Peptidase S26" evidence="5">
    <location>
        <begin position="4"/>
        <end position="93"/>
    </location>
</feature>
<evidence type="ECO:0000256" key="3">
    <source>
        <dbReference type="ARBA" id="ARBA00022670"/>
    </source>
</evidence>
<dbReference type="SUPFAM" id="SSF51306">
    <property type="entry name" value="LexA/Signal peptidase"/>
    <property type="match status" value="1"/>
</dbReference>